<keyword evidence="1" id="KW-0732">Signal</keyword>
<protein>
    <recommendedName>
        <fullName evidence="4">DUF3558 domain-containing protein</fullName>
    </recommendedName>
</protein>
<dbReference type="RefSeq" id="WP_344671438.1">
    <property type="nucleotide sequence ID" value="NZ_BAAAQN010000081.1"/>
</dbReference>
<sequence length="195" mass="20839">MRRRTWGIAAACVVVLAAAGTTALLVASGDDGGDYKALPTCEKLGSALPGKPTLTVGENVTSTEPVRGMLPAFTNIECKADTTQVRVDLYQASNMDLKSGRSYQDKAVHDGSWRANEMFTQQTPQFDELKPGVRYGSISYTDSTCTVITVKRNATVMVTVPNPAATGKHSLEEWKAACRTIAENQVPKVVDAALG</sequence>
<organism evidence="2 3">
    <name type="scientific">Catenulispora yoronensis</name>
    <dbReference type="NCBI Taxonomy" id="450799"/>
    <lineage>
        <taxon>Bacteria</taxon>
        <taxon>Bacillati</taxon>
        <taxon>Actinomycetota</taxon>
        <taxon>Actinomycetes</taxon>
        <taxon>Catenulisporales</taxon>
        <taxon>Catenulisporaceae</taxon>
        <taxon>Catenulispora</taxon>
    </lineage>
</organism>
<dbReference type="Proteomes" id="UP001500751">
    <property type="component" value="Unassembled WGS sequence"/>
</dbReference>
<feature type="signal peptide" evidence="1">
    <location>
        <begin position="1"/>
        <end position="27"/>
    </location>
</feature>
<evidence type="ECO:0000313" key="3">
    <source>
        <dbReference type="Proteomes" id="UP001500751"/>
    </source>
</evidence>
<name>A0ABN2VFT2_9ACTN</name>
<feature type="chain" id="PRO_5047475313" description="DUF3558 domain-containing protein" evidence="1">
    <location>
        <begin position="28"/>
        <end position="195"/>
    </location>
</feature>
<proteinExistence type="predicted"/>
<gene>
    <name evidence="2" type="ORF">GCM10009839_85150</name>
</gene>
<reference evidence="2 3" key="1">
    <citation type="journal article" date="2019" name="Int. J. Syst. Evol. Microbiol.">
        <title>The Global Catalogue of Microorganisms (GCM) 10K type strain sequencing project: providing services to taxonomists for standard genome sequencing and annotation.</title>
        <authorList>
            <consortium name="The Broad Institute Genomics Platform"/>
            <consortium name="The Broad Institute Genome Sequencing Center for Infectious Disease"/>
            <person name="Wu L."/>
            <person name="Ma J."/>
        </authorList>
    </citation>
    <scope>NUCLEOTIDE SEQUENCE [LARGE SCALE GENOMIC DNA]</scope>
    <source>
        <strain evidence="2 3">JCM 16014</strain>
    </source>
</reference>
<comment type="caution">
    <text evidence="2">The sequence shown here is derived from an EMBL/GenBank/DDBJ whole genome shotgun (WGS) entry which is preliminary data.</text>
</comment>
<keyword evidence="3" id="KW-1185">Reference proteome</keyword>
<evidence type="ECO:0008006" key="4">
    <source>
        <dbReference type="Google" id="ProtNLM"/>
    </source>
</evidence>
<evidence type="ECO:0000256" key="1">
    <source>
        <dbReference type="SAM" id="SignalP"/>
    </source>
</evidence>
<evidence type="ECO:0000313" key="2">
    <source>
        <dbReference type="EMBL" id="GAA2061156.1"/>
    </source>
</evidence>
<dbReference type="EMBL" id="BAAAQN010000081">
    <property type="protein sequence ID" value="GAA2061156.1"/>
    <property type="molecule type" value="Genomic_DNA"/>
</dbReference>
<accession>A0ABN2VFT2</accession>